<dbReference type="EMBL" id="CP000776">
    <property type="protein sequence ID" value="ABS51863.1"/>
    <property type="molecule type" value="Genomic_DNA"/>
</dbReference>
<keyword evidence="2" id="KW-1003">Cell membrane</keyword>
<sequence length="198" mass="21820">MDYLLFLGTFFLISVSPGINMILALSFGLSVGWKKSIFLILGQNVAIAILSLICGLGLGFLMIKFPNVFYVFKICGGIYILFLSFKIYRDSGKINLQKVRSNITKKELFSQGFLISFTNPKAWIFIGSLLPKFLGSSHTLSVSLGILIAIIVVVEFCCLNLYALGGAFMKKFVSGRANLINKISAFTIGFLGLIIIFE</sequence>
<dbReference type="OrthoDB" id="9804822at2"/>
<evidence type="ECO:0000256" key="2">
    <source>
        <dbReference type="ARBA" id="ARBA00022475"/>
    </source>
</evidence>
<evidence type="ECO:0000256" key="4">
    <source>
        <dbReference type="ARBA" id="ARBA00022989"/>
    </source>
</evidence>
<dbReference type="InterPro" id="IPR001123">
    <property type="entry name" value="LeuE-type"/>
</dbReference>
<keyword evidence="3 6" id="KW-0812">Transmembrane</keyword>
<dbReference type="HOGENOM" id="CLU_079569_2_0_7"/>
<feature type="transmembrane region" description="Helical" evidence="6">
    <location>
        <begin position="108"/>
        <end position="130"/>
    </location>
</feature>
<evidence type="ECO:0000313" key="7">
    <source>
        <dbReference type="EMBL" id="ABS51863.1"/>
    </source>
</evidence>
<evidence type="ECO:0000256" key="3">
    <source>
        <dbReference type="ARBA" id="ARBA00022692"/>
    </source>
</evidence>
<dbReference type="Pfam" id="PF01810">
    <property type="entry name" value="LysE"/>
    <property type="match status" value="1"/>
</dbReference>
<feature type="transmembrane region" description="Helical" evidence="6">
    <location>
        <begin position="6"/>
        <end position="25"/>
    </location>
</feature>
<dbReference type="STRING" id="360107.CHAB381_1266"/>
<reference evidence="8" key="1">
    <citation type="submission" date="2007-07" db="EMBL/GenBank/DDBJ databases">
        <title>Complete genome sequence of Campylobacter hominis ATCC BAA-381, a commensal isolated from the human gastrointestinal tract.</title>
        <authorList>
            <person name="Fouts D.E."/>
            <person name="Mongodin E.F."/>
            <person name="Puiu D."/>
            <person name="Sebastian Y."/>
            <person name="Miller W.G."/>
            <person name="Mandrell R.E."/>
            <person name="Nelson K.E."/>
        </authorList>
    </citation>
    <scope>NUCLEOTIDE SEQUENCE [LARGE SCALE GENOMIC DNA]</scope>
    <source>
        <strain evidence="8">ATCC BAA-381 / LMG 19568 / NCTC 13146 / CH001A</strain>
    </source>
</reference>
<accession>A7I2S6</accession>
<feature type="transmembrane region" description="Helical" evidence="6">
    <location>
        <begin position="179"/>
        <end position="197"/>
    </location>
</feature>
<dbReference type="PANTHER" id="PTHR30086">
    <property type="entry name" value="ARGININE EXPORTER PROTEIN ARGO"/>
    <property type="match status" value="1"/>
</dbReference>
<proteinExistence type="predicted"/>
<evidence type="ECO:0000256" key="1">
    <source>
        <dbReference type="ARBA" id="ARBA00004651"/>
    </source>
</evidence>
<protein>
    <submittedName>
        <fullName evidence="7">Homogentisate export protein</fullName>
    </submittedName>
</protein>
<feature type="transmembrane region" description="Helical" evidence="6">
    <location>
        <begin position="69"/>
        <end position="88"/>
    </location>
</feature>
<dbReference type="Proteomes" id="UP000002407">
    <property type="component" value="Chromosome"/>
</dbReference>
<evidence type="ECO:0000313" key="8">
    <source>
        <dbReference type="Proteomes" id="UP000002407"/>
    </source>
</evidence>
<evidence type="ECO:0000256" key="6">
    <source>
        <dbReference type="SAM" id="Phobius"/>
    </source>
</evidence>
<dbReference type="RefSeq" id="WP_012109118.1">
    <property type="nucleotide sequence ID" value="NC_009714.1"/>
</dbReference>
<dbReference type="KEGG" id="cha:CHAB381_1266"/>
<dbReference type="eggNOG" id="COG1280">
    <property type="taxonomic scope" value="Bacteria"/>
</dbReference>
<keyword evidence="4 6" id="KW-1133">Transmembrane helix</keyword>
<keyword evidence="8" id="KW-1185">Reference proteome</keyword>
<name>A7I2S6_CAMHC</name>
<dbReference type="PANTHER" id="PTHR30086:SF5">
    <property type="entry name" value="HOMOGENTISATE EXPORT PROTEIN"/>
    <property type="match status" value="1"/>
</dbReference>
<organism evidence="7 8">
    <name type="scientific">Campylobacter hominis (strain ATCC BAA-381 / DSM 21671 / CCUG 45161 / LMG 19568 / NCTC 13146 / CH001A)</name>
    <dbReference type="NCBI Taxonomy" id="360107"/>
    <lineage>
        <taxon>Bacteria</taxon>
        <taxon>Pseudomonadati</taxon>
        <taxon>Campylobacterota</taxon>
        <taxon>Epsilonproteobacteria</taxon>
        <taxon>Campylobacterales</taxon>
        <taxon>Campylobacteraceae</taxon>
        <taxon>Campylobacter</taxon>
    </lineage>
</organism>
<gene>
    <name evidence="7" type="ordered locus">CHAB381_1266</name>
</gene>
<dbReference type="GO" id="GO:0005886">
    <property type="term" value="C:plasma membrane"/>
    <property type="evidence" value="ECO:0007669"/>
    <property type="project" value="UniProtKB-SubCell"/>
</dbReference>
<dbReference type="AlphaFoldDB" id="A7I2S6"/>
<feature type="transmembrane region" description="Helical" evidence="6">
    <location>
        <begin position="142"/>
        <end position="167"/>
    </location>
</feature>
<evidence type="ECO:0000256" key="5">
    <source>
        <dbReference type="ARBA" id="ARBA00023136"/>
    </source>
</evidence>
<dbReference type="GO" id="GO:0042970">
    <property type="term" value="F:homoserine transmembrane transporter activity"/>
    <property type="evidence" value="ECO:0007669"/>
    <property type="project" value="TreeGrafter"/>
</dbReference>
<keyword evidence="5 6" id="KW-0472">Membrane</keyword>
<feature type="transmembrane region" description="Helical" evidence="6">
    <location>
        <begin position="37"/>
        <end position="63"/>
    </location>
</feature>
<comment type="subcellular location">
    <subcellularLocation>
        <location evidence="1">Cell membrane</location>
        <topology evidence="1">Multi-pass membrane protein</topology>
    </subcellularLocation>
</comment>